<sequence length="293" mass="34131">MSYEVNEPILNSPFDEPSQYWFIREGYEPELKEGRRPAIVYPPREGNTEWELGQVLKLSSPDEFFPGYEMTLVNRIRKEVKEWRRQQYPGVSRTTLELLEYWNREGREHRLFFAQKEAVETIIFLIESRTDFRQGIHIPQDTPIDSTLKAFIRCACKMATGSVKITVMGMLAAWSILNKVADRSNAKFSDIVLIICPNITIKSRLQELNPDNGEASLYRTRDLVPSHLMDKLRRGKVLVTNWHIFEKRVVADTDQWERAAAYIIDNHPATAAFVKNERLGFTIPRLYYPSEDS</sequence>
<organism evidence="1 2">
    <name type="scientific">Microcystis aeruginosa PCC 9807</name>
    <dbReference type="NCBI Taxonomy" id="1160283"/>
    <lineage>
        <taxon>Bacteria</taxon>
        <taxon>Bacillati</taxon>
        <taxon>Cyanobacteriota</taxon>
        <taxon>Cyanophyceae</taxon>
        <taxon>Oscillatoriophycideae</taxon>
        <taxon>Chroococcales</taxon>
        <taxon>Microcystaceae</taxon>
        <taxon>Microcystis</taxon>
    </lineage>
</organism>
<reference evidence="1 2" key="1">
    <citation type="submission" date="2012-04" db="EMBL/GenBank/DDBJ databases">
        <authorList>
            <person name="Genoscope - CEA"/>
        </authorList>
    </citation>
    <scope>NUCLEOTIDE SEQUENCE [LARGE SCALE GENOMIC DNA]</scope>
    <source>
        <strain evidence="1 2">9807</strain>
    </source>
</reference>
<evidence type="ECO:0000313" key="1">
    <source>
        <dbReference type="EMBL" id="CCI19652.1"/>
    </source>
</evidence>
<dbReference type="RefSeq" id="WP_004161321.1">
    <property type="nucleotide sequence ID" value="NZ_HE973315.1"/>
</dbReference>
<accession>I4HC78</accession>
<name>I4HC78_MICAE</name>
<dbReference type="Proteomes" id="UP000003613">
    <property type="component" value="Unassembled WGS sequence"/>
</dbReference>
<protein>
    <submittedName>
        <fullName evidence="1">Putative type III restriction-modification system</fullName>
    </submittedName>
</protein>
<proteinExistence type="predicted"/>
<dbReference type="EMBL" id="CAIM01000479">
    <property type="protein sequence ID" value="CCI19652.1"/>
    <property type="molecule type" value="Genomic_DNA"/>
</dbReference>
<comment type="caution">
    <text evidence="1">The sequence shown here is derived from an EMBL/GenBank/DDBJ whole genome shotgun (WGS) entry which is preliminary data.</text>
</comment>
<gene>
    <name evidence="1" type="ORF">MICAF_530009</name>
</gene>
<evidence type="ECO:0000313" key="2">
    <source>
        <dbReference type="Proteomes" id="UP000003613"/>
    </source>
</evidence>
<dbReference type="AlphaFoldDB" id="I4HC78"/>
<dbReference type="HOGENOM" id="CLU_986289_0_0_3"/>